<reference evidence="2" key="1">
    <citation type="journal article" date="2014" name="Int. J. Syst. Evol. Microbiol.">
        <title>Complete genome sequence of Corynebacterium casei LMG S-19264T (=DSM 44701T), isolated from a smear-ripened cheese.</title>
        <authorList>
            <consortium name="US DOE Joint Genome Institute (JGI-PGF)"/>
            <person name="Walter F."/>
            <person name="Albersmeier A."/>
            <person name="Kalinowski J."/>
            <person name="Ruckert C."/>
        </authorList>
    </citation>
    <scope>NUCLEOTIDE SEQUENCE</scope>
    <source>
        <strain evidence="2">CGMCC 4.7201</strain>
    </source>
</reference>
<proteinExistence type="predicted"/>
<dbReference type="EMBL" id="BMMS01000029">
    <property type="protein sequence ID" value="GGO96389.1"/>
    <property type="molecule type" value="Genomic_DNA"/>
</dbReference>
<evidence type="ECO:0000313" key="3">
    <source>
        <dbReference type="Proteomes" id="UP000641932"/>
    </source>
</evidence>
<organism evidence="2 3">
    <name type="scientific">Wenjunlia tyrosinilytica</name>
    <dbReference type="NCBI Taxonomy" id="1544741"/>
    <lineage>
        <taxon>Bacteria</taxon>
        <taxon>Bacillati</taxon>
        <taxon>Actinomycetota</taxon>
        <taxon>Actinomycetes</taxon>
        <taxon>Kitasatosporales</taxon>
        <taxon>Streptomycetaceae</taxon>
        <taxon>Wenjunlia</taxon>
    </lineage>
</organism>
<dbReference type="Proteomes" id="UP000641932">
    <property type="component" value="Unassembled WGS sequence"/>
</dbReference>
<accession>A0A917ZVM7</accession>
<feature type="compositionally biased region" description="Polar residues" evidence="1">
    <location>
        <begin position="96"/>
        <end position="107"/>
    </location>
</feature>
<dbReference type="AlphaFoldDB" id="A0A917ZVM7"/>
<sequence>MRKHRMDLRVYSVDGHGKVTREGPRQEVEVYEVPMVLSCLAPWPRCQCPHATGRPCPLDGEGPHDLRGSEGLPPAGREQADRGEGAAIDTIGSERPGSTTPGENESG</sequence>
<feature type="region of interest" description="Disordered" evidence="1">
    <location>
        <begin position="50"/>
        <end position="107"/>
    </location>
</feature>
<reference evidence="2" key="2">
    <citation type="submission" date="2020-09" db="EMBL/GenBank/DDBJ databases">
        <authorList>
            <person name="Sun Q."/>
            <person name="Zhou Y."/>
        </authorList>
    </citation>
    <scope>NUCLEOTIDE SEQUENCE</scope>
    <source>
        <strain evidence="2">CGMCC 4.7201</strain>
    </source>
</reference>
<name>A0A917ZVM7_9ACTN</name>
<evidence type="ECO:0000256" key="1">
    <source>
        <dbReference type="SAM" id="MobiDB-lite"/>
    </source>
</evidence>
<keyword evidence="3" id="KW-1185">Reference proteome</keyword>
<gene>
    <name evidence="2" type="ORF">GCM10012280_55760</name>
</gene>
<evidence type="ECO:0000313" key="2">
    <source>
        <dbReference type="EMBL" id="GGO96389.1"/>
    </source>
</evidence>
<protein>
    <submittedName>
        <fullName evidence="2">Uncharacterized protein</fullName>
    </submittedName>
</protein>
<comment type="caution">
    <text evidence="2">The sequence shown here is derived from an EMBL/GenBank/DDBJ whole genome shotgun (WGS) entry which is preliminary data.</text>
</comment>